<dbReference type="Pfam" id="PF13620">
    <property type="entry name" value="CarboxypepD_reg"/>
    <property type="match status" value="1"/>
</dbReference>
<dbReference type="Proteomes" id="UP001500567">
    <property type="component" value="Unassembled WGS sequence"/>
</dbReference>
<proteinExistence type="predicted"/>
<accession>A0ABP7RIW1</accession>
<keyword evidence="4" id="KW-1185">Reference proteome</keyword>
<feature type="region of interest" description="Disordered" evidence="1">
    <location>
        <begin position="1"/>
        <end position="24"/>
    </location>
</feature>
<dbReference type="InterPro" id="IPR008969">
    <property type="entry name" value="CarboxyPept-like_regulatory"/>
</dbReference>
<evidence type="ECO:0000313" key="3">
    <source>
        <dbReference type="EMBL" id="GAA3997666.1"/>
    </source>
</evidence>
<feature type="region of interest" description="Disordered" evidence="1">
    <location>
        <begin position="213"/>
        <end position="235"/>
    </location>
</feature>
<protein>
    <recommendedName>
        <fullName evidence="5">Carboxypeptidase-like regulatory domain-containing protein</fullName>
    </recommendedName>
</protein>
<dbReference type="RefSeq" id="WP_345070826.1">
    <property type="nucleotide sequence ID" value="NZ_BAABDJ010000002.1"/>
</dbReference>
<keyword evidence="2" id="KW-0472">Membrane</keyword>
<dbReference type="SUPFAM" id="SSF49464">
    <property type="entry name" value="Carboxypeptidase regulatory domain-like"/>
    <property type="match status" value="1"/>
</dbReference>
<comment type="caution">
    <text evidence="3">The sequence shown here is derived from an EMBL/GenBank/DDBJ whole genome shotgun (WGS) entry which is preliminary data.</text>
</comment>
<organism evidence="3 4">
    <name type="scientific">Hymenobacter fastidiosus</name>
    <dbReference type="NCBI Taxonomy" id="486264"/>
    <lineage>
        <taxon>Bacteria</taxon>
        <taxon>Pseudomonadati</taxon>
        <taxon>Bacteroidota</taxon>
        <taxon>Cytophagia</taxon>
        <taxon>Cytophagales</taxon>
        <taxon>Hymenobacteraceae</taxon>
        <taxon>Hymenobacter</taxon>
    </lineage>
</organism>
<keyword evidence="2" id="KW-1133">Transmembrane helix</keyword>
<feature type="transmembrane region" description="Helical" evidence="2">
    <location>
        <begin position="32"/>
        <end position="50"/>
    </location>
</feature>
<dbReference type="EMBL" id="BAABDJ010000002">
    <property type="protein sequence ID" value="GAA3997666.1"/>
    <property type="molecule type" value="Genomic_DNA"/>
</dbReference>
<feature type="compositionally biased region" description="Acidic residues" evidence="1">
    <location>
        <begin position="10"/>
        <end position="24"/>
    </location>
</feature>
<dbReference type="Gene3D" id="2.60.40.1120">
    <property type="entry name" value="Carboxypeptidase-like, regulatory domain"/>
    <property type="match status" value="1"/>
</dbReference>
<keyword evidence="2" id="KW-0812">Transmembrane</keyword>
<evidence type="ECO:0000256" key="2">
    <source>
        <dbReference type="SAM" id="Phobius"/>
    </source>
</evidence>
<sequence>MSLENYPSEPENDNNELLEDEEQDLSSGNRKLGIIVGVVVLLAGLGYAFVPGKTGVSPIASVMPSVMLGDATVTGSRPAEEATAKTEAEVEEEAARSETTAAVAARPVARPVTTTTAPVASANAAVAAPVAPVVEEAPAPVAAAAPAEPTNVTLSGRILNEDGRPMAGATVMLKGSRKVTSTDANGNYNLEVPAGENTLTYGYGGYKDQEMRARGAQPVNVTLLPEEGTSRRRRK</sequence>
<name>A0ABP7RIW1_9BACT</name>
<evidence type="ECO:0000256" key="1">
    <source>
        <dbReference type="SAM" id="MobiDB-lite"/>
    </source>
</evidence>
<evidence type="ECO:0000313" key="4">
    <source>
        <dbReference type="Proteomes" id="UP001500567"/>
    </source>
</evidence>
<gene>
    <name evidence="3" type="ORF">GCM10022408_05500</name>
</gene>
<evidence type="ECO:0008006" key="5">
    <source>
        <dbReference type="Google" id="ProtNLM"/>
    </source>
</evidence>
<reference evidence="4" key="1">
    <citation type="journal article" date="2019" name="Int. J. Syst. Evol. Microbiol.">
        <title>The Global Catalogue of Microorganisms (GCM) 10K type strain sequencing project: providing services to taxonomists for standard genome sequencing and annotation.</title>
        <authorList>
            <consortium name="The Broad Institute Genomics Platform"/>
            <consortium name="The Broad Institute Genome Sequencing Center for Infectious Disease"/>
            <person name="Wu L."/>
            <person name="Ma J."/>
        </authorList>
    </citation>
    <scope>NUCLEOTIDE SEQUENCE [LARGE SCALE GENOMIC DNA]</scope>
    <source>
        <strain evidence="4">JCM 17224</strain>
    </source>
</reference>